<dbReference type="InterPro" id="IPR050742">
    <property type="entry name" value="Helicase_Restrict-Modif_Enz"/>
</dbReference>
<feature type="domain" description="Helicase ATP-binding" evidence="1">
    <location>
        <begin position="93"/>
        <end position="314"/>
    </location>
</feature>
<sequence>MGDKSKKSPAPSQGDVSSVAFLRSTDVGGTVSVEVDQSALPNIETLYSRWMSGLDALEFWRAAASGTYRPVKGLWLPQRRAVAFAHAYLAAWDIGVADGQAALVKMPTGTGKSAVIATLACVSPRVKKVLILTPREGLVSQMRFDLSFRFWGKAFGAVYDGDRLREDVDQVEIERIEKAVTSGRIAPARTLEAAQYAKIVDDADAGKDRQILVGTFNALHRVLGLEPPPHRDFQGRNAPEPAASLSSLPGGAERLRTLLRDVDLVLVDEGHYEPAYAWSQAVRALGRPTIIFSATPYRNDYKYFKIDGSFVFNLPWDEAVGQRLIRDVRVEPPLAVTGAPPTNPTREELFVHQFRTTFAALPADKKVIVHAATFRSLAALQAAIHDMLKQPAVLIHDVATKGGNAKLGLDGLSETSIEQLKSLRFEKVRAAVKDDQAKVARIWLHQYKLLEGIDDPSVVEIWLLDSFGSARQLVQQIGRATRLPDLHDAAGQQATVRGSSGRIDRYVGAPTVHEQIDERWQNYLAYERYAASEVEMAFRAETQLLASVKRAAPAVQYIAREFRGGHLLDETPTMAAFILPRRASVHVLEGSPKSVKTETLDELARAFCEAMLLEERFDISEVSPPAGLEGDYADVRMIRYLLWSNSRYLAHHHIPEWRLGVAVIARAGPHIFLLDTEGVPIDRSRLKLLAPPTEDLRRLFPDTKSDAALRTRIVETAAAGLDLGERGLRSLRVRRHAMETGYFDLAEASQVPTSISGIAPHDGGTARRRLSLGTSSVADSSYAFLAVDKWLAWVRLISAAMTADATRPHQYFSRFAREVPPPASGNGKAKSILLDLWGVVDEVASEEADAKGWDESKLKALLDYDTCCEIKDAVDDDGKVIGQAFEFGPYQLSIEYIYRGTTPPRGRYKIEGEKLDQAVTGVEAAENAGVELHEYNREFGRKLPSSLIRIINQQQSFRVIPASGDCVYSTGHFYKPELNPSMLEILEGSAHTKAVLSEKGDTRVKDAAKWNTQTLFGLVFGWLDGSLPKPNEQFGIDLIASQVIICDDSTVETADFYAVDPVARRVMLIHAKASETRNPEAAAGKLQDVTRQAQASLAFAGSAGVGLAKPPGWDNDWSVKLKDAAGKPVVKQSRLLIGPPTIDEAHQALAAALADPSYRKEVVMMTSGLLSSAAAKKAFTRRNTQDLQFLYFLASARTAFDRAGVRYRIICNP</sequence>
<dbReference type="AlphaFoldDB" id="A0A558R9B5"/>
<dbReference type="GO" id="GO:0016787">
    <property type="term" value="F:hydrolase activity"/>
    <property type="evidence" value="ECO:0007669"/>
    <property type="project" value="InterPro"/>
</dbReference>
<dbReference type="PROSITE" id="PS51192">
    <property type="entry name" value="HELICASE_ATP_BIND_1"/>
    <property type="match status" value="1"/>
</dbReference>
<evidence type="ECO:0000313" key="2">
    <source>
        <dbReference type="EMBL" id="TVV75938.1"/>
    </source>
</evidence>
<proteinExistence type="predicted"/>
<dbReference type="Pfam" id="PF04851">
    <property type="entry name" value="ResIII"/>
    <property type="match status" value="1"/>
</dbReference>
<dbReference type="PANTHER" id="PTHR47396">
    <property type="entry name" value="TYPE I RESTRICTION ENZYME ECOKI R PROTEIN"/>
    <property type="match status" value="1"/>
</dbReference>
<gene>
    <name evidence="2" type="ORF">FOY91_05680</name>
</gene>
<dbReference type="InterPro" id="IPR006935">
    <property type="entry name" value="Helicase/UvrB_N"/>
</dbReference>
<dbReference type="OrthoDB" id="5194627at2"/>
<dbReference type="InterPro" id="IPR027417">
    <property type="entry name" value="P-loop_NTPase"/>
</dbReference>
<accession>A0A558R9B5</accession>
<dbReference type="InterPro" id="IPR014001">
    <property type="entry name" value="Helicase_ATP-bd"/>
</dbReference>
<dbReference type="GO" id="GO:0005524">
    <property type="term" value="F:ATP binding"/>
    <property type="evidence" value="ECO:0007669"/>
    <property type="project" value="InterPro"/>
</dbReference>
<evidence type="ECO:0000313" key="3">
    <source>
        <dbReference type="Proteomes" id="UP000318681"/>
    </source>
</evidence>
<dbReference type="PANTHER" id="PTHR47396:SF1">
    <property type="entry name" value="ATP-DEPENDENT HELICASE IRC3-RELATED"/>
    <property type="match status" value="1"/>
</dbReference>
<reference evidence="2 3" key="1">
    <citation type="submission" date="2019-07" db="EMBL/GenBank/DDBJ databases">
        <title>Sphingomonas solaris sp. nov., isolated from a solar panel from Boston, Massachusetts.</title>
        <authorList>
            <person name="Tanner K."/>
            <person name="Pascual J."/>
            <person name="Mancuso C."/>
            <person name="Pereto J."/>
            <person name="Khalil A."/>
            <person name="Vilanova C."/>
        </authorList>
    </citation>
    <scope>NUCLEOTIDE SEQUENCE [LARGE SCALE GENOMIC DNA]</scope>
    <source>
        <strain evidence="2 3">R4DWN</strain>
    </source>
</reference>
<name>A0A558R9B5_9SPHN</name>
<dbReference type="Proteomes" id="UP000318681">
    <property type="component" value="Unassembled WGS sequence"/>
</dbReference>
<comment type="caution">
    <text evidence="2">The sequence shown here is derived from an EMBL/GenBank/DDBJ whole genome shotgun (WGS) entry which is preliminary data.</text>
</comment>
<keyword evidence="3" id="KW-1185">Reference proteome</keyword>
<dbReference type="SMART" id="SM00487">
    <property type="entry name" value="DEXDc"/>
    <property type="match status" value="1"/>
</dbReference>
<dbReference type="EMBL" id="VNIM01000015">
    <property type="protein sequence ID" value="TVV75938.1"/>
    <property type="molecule type" value="Genomic_DNA"/>
</dbReference>
<dbReference type="Gene3D" id="3.40.50.300">
    <property type="entry name" value="P-loop containing nucleotide triphosphate hydrolases"/>
    <property type="match status" value="2"/>
</dbReference>
<evidence type="ECO:0000259" key="1">
    <source>
        <dbReference type="PROSITE" id="PS51192"/>
    </source>
</evidence>
<dbReference type="GO" id="GO:0003677">
    <property type="term" value="F:DNA binding"/>
    <property type="evidence" value="ECO:0007669"/>
    <property type="project" value="InterPro"/>
</dbReference>
<protein>
    <recommendedName>
        <fullName evidence="1">Helicase ATP-binding domain-containing protein</fullName>
    </recommendedName>
</protein>
<dbReference type="GO" id="GO:0005829">
    <property type="term" value="C:cytosol"/>
    <property type="evidence" value="ECO:0007669"/>
    <property type="project" value="TreeGrafter"/>
</dbReference>
<organism evidence="2 3">
    <name type="scientific">Alterirhizorhabdus solaris</name>
    <dbReference type="NCBI Taxonomy" id="2529389"/>
    <lineage>
        <taxon>Bacteria</taxon>
        <taxon>Pseudomonadati</taxon>
        <taxon>Pseudomonadota</taxon>
        <taxon>Alphaproteobacteria</taxon>
        <taxon>Sphingomonadales</taxon>
        <taxon>Rhizorhabdaceae</taxon>
        <taxon>Alterirhizorhabdus</taxon>
    </lineage>
</organism>
<dbReference type="SUPFAM" id="SSF52540">
    <property type="entry name" value="P-loop containing nucleoside triphosphate hydrolases"/>
    <property type="match status" value="2"/>
</dbReference>
<dbReference type="RefSeq" id="WP_145149017.1">
    <property type="nucleotide sequence ID" value="NZ_VNIM01000015.1"/>
</dbReference>